<dbReference type="GO" id="GO:0016020">
    <property type="term" value="C:membrane"/>
    <property type="evidence" value="ECO:0007669"/>
    <property type="project" value="InterPro"/>
</dbReference>
<dbReference type="InterPro" id="IPR000462">
    <property type="entry name" value="CDP-OH_P_trans"/>
</dbReference>
<organism evidence="4 5">
    <name type="scientific">Pseudoroseicyclus tamaricis</name>
    <dbReference type="NCBI Taxonomy" id="2705421"/>
    <lineage>
        <taxon>Bacteria</taxon>
        <taxon>Pseudomonadati</taxon>
        <taxon>Pseudomonadota</taxon>
        <taxon>Alphaproteobacteria</taxon>
        <taxon>Rhodobacterales</taxon>
        <taxon>Paracoccaceae</taxon>
        <taxon>Pseudoroseicyclus</taxon>
    </lineage>
</organism>
<feature type="transmembrane region" description="Helical" evidence="3">
    <location>
        <begin position="31"/>
        <end position="50"/>
    </location>
</feature>
<dbReference type="AlphaFoldDB" id="A0A6B2JX05"/>
<dbReference type="PROSITE" id="PS00379">
    <property type="entry name" value="CDP_ALCOHOL_P_TRANSF"/>
    <property type="match status" value="1"/>
</dbReference>
<evidence type="ECO:0000256" key="3">
    <source>
        <dbReference type="SAM" id="Phobius"/>
    </source>
</evidence>
<dbReference type="Pfam" id="PF01066">
    <property type="entry name" value="CDP-OH_P_transf"/>
    <property type="match status" value="1"/>
</dbReference>
<sequence length="235" mass="24298">MLGMSAVHLAIVIAGIGAFEALRPALETGRLLALGMAAAMAATIGTLLWVTGKRTFGHDRFGAANCVTYLRGSLSCIIALPLAAPATLADPAVGWAVFATGLLALSLDGVDGWLARRDGLSSAFGARFDMEIDAVLALVLALLAWQGGAAGPLVLILGLARYAFLVASWALPWLGAPLPPSLLRKTICVIQLGTLLALHAPILPETLGAVAAIVAAALLAFSFGRDILWLSRRGR</sequence>
<keyword evidence="3" id="KW-0812">Transmembrane</keyword>
<evidence type="ECO:0000313" key="4">
    <source>
        <dbReference type="EMBL" id="NDV01199.1"/>
    </source>
</evidence>
<keyword evidence="3" id="KW-1133">Transmembrane helix</keyword>
<keyword evidence="5" id="KW-1185">Reference proteome</keyword>
<proteinExistence type="inferred from homology"/>
<dbReference type="EMBL" id="JAAGAB010000002">
    <property type="protein sequence ID" value="NDV01199.1"/>
    <property type="molecule type" value="Genomic_DNA"/>
</dbReference>
<keyword evidence="3" id="KW-0472">Membrane</keyword>
<feature type="transmembrane region" description="Helical" evidence="3">
    <location>
        <begin position="130"/>
        <end position="147"/>
    </location>
</feature>
<protein>
    <submittedName>
        <fullName evidence="4">CDP-alcohol phosphatidyltransferase</fullName>
    </submittedName>
</protein>
<gene>
    <name evidence="4" type="ORF">GZA08_09495</name>
</gene>
<evidence type="ECO:0000256" key="2">
    <source>
        <dbReference type="RuleBase" id="RU003750"/>
    </source>
</evidence>
<dbReference type="InterPro" id="IPR048254">
    <property type="entry name" value="CDP_ALCOHOL_P_TRANSF_CS"/>
</dbReference>
<evidence type="ECO:0000256" key="1">
    <source>
        <dbReference type="ARBA" id="ARBA00022679"/>
    </source>
</evidence>
<dbReference type="GO" id="GO:0008654">
    <property type="term" value="P:phospholipid biosynthetic process"/>
    <property type="evidence" value="ECO:0007669"/>
    <property type="project" value="InterPro"/>
</dbReference>
<comment type="similarity">
    <text evidence="2">Belongs to the CDP-alcohol phosphatidyltransferase class-I family.</text>
</comment>
<dbReference type="InterPro" id="IPR043130">
    <property type="entry name" value="CDP-OH_PTrfase_TM_dom"/>
</dbReference>
<dbReference type="Proteomes" id="UP000474757">
    <property type="component" value="Unassembled WGS sequence"/>
</dbReference>
<feature type="transmembrane region" description="Helical" evidence="3">
    <location>
        <begin position="92"/>
        <end position="110"/>
    </location>
</feature>
<reference evidence="4 5" key="1">
    <citation type="submission" date="2020-02" db="EMBL/GenBank/DDBJ databases">
        <title>Pseudoroseicyclus tamarix, sp. nov., isolated from offshore sediment of a Tamarix chinensis forest.</title>
        <authorList>
            <person name="Gai Y."/>
        </authorList>
    </citation>
    <scope>NUCLEOTIDE SEQUENCE [LARGE SCALE GENOMIC DNA]</scope>
    <source>
        <strain evidence="4 5">CLL3-39</strain>
    </source>
</reference>
<comment type="caution">
    <text evidence="4">The sequence shown here is derived from an EMBL/GenBank/DDBJ whole genome shotgun (WGS) entry which is preliminary data.</text>
</comment>
<name>A0A6B2JX05_9RHOB</name>
<feature type="transmembrane region" description="Helical" evidence="3">
    <location>
        <begin position="209"/>
        <end position="230"/>
    </location>
</feature>
<evidence type="ECO:0000313" key="5">
    <source>
        <dbReference type="Proteomes" id="UP000474757"/>
    </source>
</evidence>
<dbReference type="GO" id="GO:0016780">
    <property type="term" value="F:phosphotransferase activity, for other substituted phosphate groups"/>
    <property type="evidence" value="ECO:0007669"/>
    <property type="project" value="InterPro"/>
</dbReference>
<feature type="transmembrane region" description="Helical" evidence="3">
    <location>
        <begin position="62"/>
        <end position="86"/>
    </location>
</feature>
<keyword evidence="1 2" id="KW-0808">Transferase</keyword>
<dbReference type="Gene3D" id="1.20.120.1760">
    <property type="match status" value="1"/>
</dbReference>
<accession>A0A6B2JX05</accession>